<sequence length="378" mass="42458">HPLMDSLSLLLSPYPLSPKPHKPKTFKTFSHFSNQNPQHSTIQPFQSYSSISLSSPQRPSPKALAKPFFSFTLFNLFTPFPCIADVAAEDAGKINIESVLVSIDGFFNRYPFFVAGCTFIWLVAIPLAEEYFKKCKFVSAIDAFRRLRDDPNSQLLDIRDEKSLRFLRSPNLKFIEKEVVQVEFTDGGNEDEFVKKVLGRFKDASNTVLCVLDSFDDNSMKVAELLFKNGFKEAYAIKGGVRGEQGWMLNLTPKKEFTYLVAENLFKVNEKECSWLQAIQDSFLPPSVHIRKRVKSSKEPNKNGNGAIQQKDSNNKSSLSQEISPVGNQKMGNGNVKSSVESTPEVKTGTVVSSSPYPNVCYPQLSHIMCLHVLKGYV</sequence>
<dbReference type="InterPro" id="IPR036873">
    <property type="entry name" value="Rhodanese-like_dom_sf"/>
</dbReference>
<dbReference type="Proteomes" id="UP001374535">
    <property type="component" value="Chromosome 6"/>
</dbReference>
<name>A0AAQ3RUF0_VIGMU</name>
<protein>
    <recommendedName>
        <fullName evidence="4">Rhodanese-like domain-containing protein 4A, chloroplastic</fullName>
    </recommendedName>
</protein>
<accession>A0AAQ3RUF0</accession>
<dbReference type="InterPro" id="IPR044240">
    <property type="entry name" value="STR4-like"/>
</dbReference>
<feature type="compositionally biased region" description="Polar residues" evidence="1">
    <location>
        <begin position="302"/>
        <end position="342"/>
    </location>
</feature>
<dbReference type="SUPFAM" id="SSF52821">
    <property type="entry name" value="Rhodanese/Cell cycle control phosphatase"/>
    <property type="match status" value="1"/>
</dbReference>
<evidence type="ECO:0000313" key="2">
    <source>
        <dbReference type="EMBL" id="WVZ04909.1"/>
    </source>
</evidence>
<dbReference type="PANTHER" id="PTHR47377:SF3">
    <property type="entry name" value="RHODANESE-LIKE DOMAIN-CONTAINING PROTEIN 4A, CHLOROPLASTIC"/>
    <property type="match status" value="1"/>
</dbReference>
<evidence type="ECO:0000256" key="1">
    <source>
        <dbReference type="SAM" id="MobiDB-lite"/>
    </source>
</evidence>
<evidence type="ECO:0000313" key="3">
    <source>
        <dbReference type="Proteomes" id="UP001374535"/>
    </source>
</evidence>
<keyword evidence="3" id="KW-1185">Reference proteome</keyword>
<feature type="region of interest" description="Disordered" evidence="1">
    <location>
        <begin position="293"/>
        <end position="351"/>
    </location>
</feature>
<dbReference type="EMBL" id="CP144695">
    <property type="protein sequence ID" value="WVZ04909.1"/>
    <property type="molecule type" value="Genomic_DNA"/>
</dbReference>
<feature type="non-terminal residue" evidence="2">
    <location>
        <position position="1"/>
    </location>
</feature>
<reference evidence="2 3" key="1">
    <citation type="journal article" date="2023" name="Life. Sci Alliance">
        <title>Evolutionary insights into 3D genome organization and epigenetic landscape of Vigna mungo.</title>
        <authorList>
            <person name="Junaid A."/>
            <person name="Singh B."/>
            <person name="Bhatia S."/>
        </authorList>
    </citation>
    <scope>NUCLEOTIDE SEQUENCE [LARGE SCALE GENOMIC DNA]</scope>
    <source>
        <strain evidence="2">Urdbean</strain>
    </source>
</reference>
<evidence type="ECO:0008006" key="4">
    <source>
        <dbReference type="Google" id="ProtNLM"/>
    </source>
</evidence>
<dbReference type="AlphaFoldDB" id="A0AAQ3RUF0"/>
<dbReference type="PANTHER" id="PTHR47377">
    <property type="entry name" value="RHODANESE-LIKE DOMAIN-CONTAINING PROTEIN 4, CHLOROPLASTIC"/>
    <property type="match status" value="1"/>
</dbReference>
<proteinExistence type="predicted"/>
<organism evidence="2 3">
    <name type="scientific">Vigna mungo</name>
    <name type="common">Black gram</name>
    <name type="synonym">Phaseolus mungo</name>
    <dbReference type="NCBI Taxonomy" id="3915"/>
    <lineage>
        <taxon>Eukaryota</taxon>
        <taxon>Viridiplantae</taxon>
        <taxon>Streptophyta</taxon>
        <taxon>Embryophyta</taxon>
        <taxon>Tracheophyta</taxon>
        <taxon>Spermatophyta</taxon>
        <taxon>Magnoliopsida</taxon>
        <taxon>eudicotyledons</taxon>
        <taxon>Gunneridae</taxon>
        <taxon>Pentapetalae</taxon>
        <taxon>rosids</taxon>
        <taxon>fabids</taxon>
        <taxon>Fabales</taxon>
        <taxon>Fabaceae</taxon>
        <taxon>Papilionoideae</taxon>
        <taxon>50 kb inversion clade</taxon>
        <taxon>NPAAA clade</taxon>
        <taxon>indigoferoid/millettioid clade</taxon>
        <taxon>Phaseoleae</taxon>
        <taxon>Vigna</taxon>
    </lineage>
</organism>
<dbReference type="Gene3D" id="3.40.250.10">
    <property type="entry name" value="Rhodanese-like domain"/>
    <property type="match status" value="1"/>
</dbReference>
<gene>
    <name evidence="2" type="ORF">V8G54_018255</name>
</gene>